<keyword evidence="3" id="KW-0548">Nucleotidyltransferase</keyword>
<dbReference type="GO" id="GO:0003964">
    <property type="term" value="F:RNA-directed DNA polymerase activity"/>
    <property type="evidence" value="ECO:0007669"/>
    <property type="project" value="UniProtKB-KW"/>
</dbReference>
<accession>A0A1C3IJS3</accession>
<dbReference type="Proteomes" id="UP000092876">
    <property type="component" value="Unassembled WGS sequence"/>
</dbReference>
<dbReference type="PANTHER" id="PTHR34047:SF8">
    <property type="entry name" value="PROTEIN YKFC"/>
    <property type="match status" value="1"/>
</dbReference>
<dbReference type="AlphaFoldDB" id="A0A1C3IJS3"/>
<dbReference type="GeneID" id="94232834"/>
<evidence type="ECO:0000313" key="4">
    <source>
        <dbReference type="Proteomes" id="UP000092876"/>
    </source>
</evidence>
<dbReference type="InterPro" id="IPR051083">
    <property type="entry name" value="GrpII_Intron_Splice-Mob/Def"/>
</dbReference>
<keyword evidence="3" id="KW-0808">Transferase</keyword>
<dbReference type="EMBL" id="FLQP01000010">
    <property type="protein sequence ID" value="SBS61691.1"/>
    <property type="molecule type" value="Genomic_DNA"/>
</dbReference>
<dbReference type="PANTHER" id="PTHR34047">
    <property type="entry name" value="NUCLEAR INTRON MATURASE 1, MITOCHONDRIAL-RELATED"/>
    <property type="match status" value="1"/>
</dbReference>
<sequence>MKVITEFNRTFSLDNLNNLYQQHIATSYATGIDNMNHQVFREMKDEQVSIIERKVLEGSYSFTKYKLKLISKGRGKSPREISIPTIRDRLALRALCDFLQIRFKDDINFDLPQNVIRDVKTDMSTGQFDAFIKLDLSNFYPSINHQLLLQRLRRRIRDKVILNVIESSITAPTVPKPHASDRLNEKGVPQGLSTSNVLAAIFLSNLDKRYNTRTDIAYYRYVDDILILCKKSDCELIAEDVIAQFKRLRLKVHDPIKAPDKSSIGVISDEAFTYLGYHFEEQFISARSGSVDKLRESILSIFSGYKHSKLKSQEFLEWRLNLRITGCIFNKKSKGWLFFFSEITDKKLLHELDAFIMMLCKRFEVDIKPRKFTKAFYQVKHKKYDSKYIQNFDLYNHNEMAEILIKYFNKSTEGMSNEDVEIAFKKRVAKQVKELETDLLDFGYKV</sequence>
<dbReference type="InterPro" id="IPR043128">
    <property type="entry name" value="Rev_trsase/Diguanyl_cyclase"/>
</dbReference>
<dbReference type="InterPro" id="IPR000477">
    <property type="entry name" value="RT_dom"/>
</dbReference>
<dbReference type="PROSITE" id="PS50878">
    <property type="entry name" value="RT_POL"/>
    <property type="match status" value="1"/>
</dbReference>
<proteinExistence type="inferred from homology"/>
<gene>
    <name evidence="3" type="ORF">VAT7223_00788</name>
</gene>
<evidence type="ECO:0000313" key="3">
    <source>
        <dbReference type="EMBL" id="SBS61691.1"/>
    </source>
</evidence>
<dbReference type="Gene3D" id="3.10.10.10">
    <property type="entry name" value="HIV Type 1 Reverse Transcriptase, subunit A, domain 1"/>
    <property type="match status" value="1"/>
</dbReference>
<feature type="domain" description="Reverse transcriptase" evidence="2">
    <location>
        <begin position="51"/>
        <end position="279"/>
    </location>
</feature>
<organism evidence="3 4">
    <name type="scientific">Vibrio atlanticus</name>
    <dbReference type="NCBI Taxonomy" id="693153"/>
    <lineage>
        <taxon>Bacteria</taxon>
        <taxon>Pseudomonadati</taxon>
        <taxon>Pseudomonadota</taxon>
        <taxon>Gammaproteobacteria</taxon>
        <taxon>Vibrionales</taxon>
        <taxon>Vibrionaceae</taxon>
        <taxon>Vibrio</taxon>
    </lineage>
</organism>
<dbReference type="Gene3D" id="3.30.70.270">
    <property type="match status" value="1"/>
</dbReference>
<dbReference type="SUPFAM" id="SSF56672">
    <property type="entry name" value="DNA/RNA polymerases"/>
    <property type="match status" value="1"/>
</dbReference>
<keyword evidence="3" id="KW-0695">RNA-directed DNA polymerase</keyword>
<evidence type="ECO:0000259" key="2">
    <source>
        <dbReference type="PROSITE" id="PS50878"/>
    </source>
</evidence>
<dbReference type="Pfam" id="PF00078">
    <property type="entry name" value="RVT_1"/>
    <property type="match status" value="1"/>
</dbReference>
<evidence type="ECO:0000256" key="1">
    <source>
        <dbReference type="ARBA" id="ARBA00034120"/>
    </source>
</evidence>
<dbReference type="InterPro" id="IPR043502">
    <property type="entry name" value="DNA/RNA_pol_sf"/>
</dbReference>
<comment type="similarity">
    <text evidence="1">Belongs to the bacterial reverse transcriptase family.</text>
</comment>
<dbReference type="RefSeq" id="WP_065678362.1">
    <property type="nucleotide sequence ID" value="NZ_AP025460.1"/>
</dbReference>
<reference evidence="4" key="1">
    <citation type="submission" date="2016-06" db="EMBL/GenBank/DDBJ databases">
        <authorList>
            <person name="Rodrigo-Torres Lidia"/>
            <person name="Arahal R.David."/>
        </authorList>
    </citation>
    <scope>NUCLEOTIDE SEQUENCE [LARGE SCALE GENOMIC DNA]</scope>
    <source>
        <strain evidence="4">CECT 7223</strain>
    </source>
</reference>
<protein>
    <submittedName>
        <fullName evidence="3">Reverse transcriptase (RNA-dependent DNA polymerase)</fullName>
    </submittedName>
</protein>
<name>A0A1C3IJS3_9VIBR</name>